<reference evidence="2" key="1">
    <citation type="submission" date="2020-12" db="EMBL/GenBank/DDBJ databases">
        <authorList>
            <consortium name="Molecular Ecology Group"/>
        </authorList>
    </citation>
    <scope>NUCLEOTIDE SEQUENCE</scope>
    <source>
        <strain evidence="2">TBG_1078</strain>
    </source>
</reference>
<evidence type="ECO:0000313" key="2">
    <source>
        <dbReference type="EMBL" id="CAD7674616.1"/>
    </source>
</evidence>
<gene>
    <name evidence="2" type="ORF">NYPRO_LOCUS7411</name>
</gene>
<protein>
    <submittedName>
        <fullName evidence="2">(raccoon dog) hypothetical protein</fullName>
    </submittedName>
</protein>
<accession>A0A811YBY2</accession>
<organism evidence="2 3">
    <name type="scientific">Nyctereutes procyonoides</name>
    <name type="common">Raccoon dog</name>
    <name type="synonym">Canis procyonoides</name>
    <dbReference type="NCBI Taxonomy" id="34880"/>
    <lineage>
        <taxon>Eukaryota</taxon>
        <taxon>Metazoa</taxon>
        <taxon>Chordata</taxon>
        <taxon>Craniata</taxon>
        <taxon>Vertebrata</taxon>
        <taxon>Euteleostomi</taxon>
        <taxon>Mammalia</taxon>
        <taxon>Eutheria</taxon>
        <taxon>Laurasiatheria</taxon>
        <taxon>Carnivora</taxon>
        <taxon>Caniformia</taxon>
        <taxon>Canidae</taxon>
        <taxon>Nyctereutes</taxon>
    </lineage>
</organism>
<evidence type="ECO:0000313" key="3">
    <source>
        <dbReference type="Proteomes" id="UP000645828"/>
    </source>
</evidence>
<dbReference type="Proteomes" id="UP000645828">
    <property type="component" value="Unassembled WGS sequence"/>
</dbReference>
<dbReference type="EMBL" id="CAJHUB010000673">
    <property type="protein sequence ID" value="CAD7674616.1"/>
    <property type="molecule type" value="Genomic_DNA"/>
</dbReference>
<name>A0A811YBY2_NYCPR</name>
<dbReference type="AlphaFoldDB" id="A0A811YBY2"/>
<comment type="caution">
    <text evidence="2">The sequence shown here is derived from an EMBL/GenBank/DDBJ whole genome shotgun (WGS) entry which is preliminary data.</text>
</comment>
<proteinExistence type="predicted"/>
<evidence type="ECO:0000256" key="1">
    <source>
        <dbReference type="SAM" id="MobiDB-lite"/>
    </source>
</evidence>
<feature type="region of interest" description="Disordered" evidence="1">
    <location>
        <begin position="1"/>
        <end position="89"/>
    </location>
</feature>
<sequence>MELESRFAPQSWPSLTPGLPGSQDLSPEDGGSLTPAFSHQPPSQATPLQLQLDYPSPLAATTGASTGDTRMAAKGQDGSLEGEPPHSRLQSFPQASLATACPLALRQGHLPPLSTGLGLFSPTVLLLCPRSTVSIHLVQPELEAGHTRVPSAPLPASCSGTPCSRAQGLRAPSLPTGKDPCHRRPNVKSTHCESAGKYKIIRITYNTTFKYSH</sequence>
<keyword evidence="3" id="KW-1185">Reference proteome</keyword>
<feature type="compositionally biased region" description="Polar residues" evidence="1">
    <location>
        <begin position="35"/>
        <end position="49"/>
    </location>
</feature>